<reference evidence="1 2" key="1">
    <citation type="submission" date="2019-08" db="EMBL/GenBank/DDBJ databases">
        <title>A chromosome-level genome assembly, high-density linkage maps, and genome scans reveal the genomic architecture of hybrid incompatibilities underlying speciation via character displacement in darters (Percidae: Etheostominae).</title>
        <authorList>
            <person name="Moran R.L."/>
            <person name="Catchen J.M."/>
            <person name="Fuller R.C."/>
        </authorList>
    </citation>
    <scope>NUCLEOTIDE SEQUENCE [LARGE SCALE GENOMIC DNA]</scope>
    <source>
        <strain evidence="1">EspeVRDwgs_2016</strain>
        <tissue evidence="1">Muscle</tissue>
    </source>
</reference>
<organism evidence="1 2">
    <name type="scientific">Etheostoma spectabile</name>
    <name type="common">orangethroat darter</name>
    <dbReference type="NCBI Taxonomy" id="54343"/>
    <lineage>
        <taxon>Eukaryota</taxon>
        <taxon>Metazoa</taxon>
        <taxon>Chordata</taxon>
        <taxon>Craniata</taxon>
        <taxon>Vertebrata</taxon>
        <taxon>Euteleostomi</taxon>
        <taxon>Actinopterygii</taxon>
        <taxon>Neopterygii</taxon>
        <taxon>Teleostei</taxon>
        <taxon>Neoteleostei</taxon>
        <taxon>Acanthomorphata</taxon>
        <taxon>Eupercaria</taxon>
        <taxon>Perciformes</taxon>
        <taxon>Percoidei</taxon>
        <taxon>Percidae</taxon>
        <taxon>Etheostomatinae</taxon>
        <taxon>Etheostoma</taxon>
    </lineage>
</organism>
<dbReference type="AlphaFoldDB" id="A0A5J5CVD2"/>
<keyword evidence="2" id="KW-1185">Reference proteome</keyword>
<protein>
    <submittedName>
        <fullName evidence="1">Uncharacterized protein</fullName>
    </submittedName>
</protein>
<dbReference type="Proteomes" id="UP000327493">
    <property type="component" value="Chromosome 13"/>
</dbReference>
<accession>A0A5J5CVD2</accession>
<gene>
    <name evidence="1" type="ORF">FQN60_000284</name>
</gene>
<evidence type="ECO:0000313" key="2">
    <source>
        <dbReference type="Proteomes" id="UP000327493"/>
    </source>
</evidence>
<dbReference type="EMBL" id="VOFY01000013">
    <property type="protein sequence ID" value="KAA8586448.1"/>
    <property type="molecule type" value="Genomic_DNA"/>
</dbReference>
<evidence type="ECO:0000313" key="1">
    <source>
        <dbReference type="EMBL" id="KAA8586448.1"/>
    </source>
</evidence>
<proteinExistence type="predicted"/>
<sequence>MDWDCCHLCHWLSEDDVHTGLVGSRFGLFQSPVWTIGLDESKYLLLGQGEAARRPGPGISPCEMWLHLLSSPWDTHNTLFLPPPASRAFTERAMCEIFPCSHRRTKRACSAVKLYLFCSLRPVPPAPIPSSDKMA</sequence>
<comment type="caution">
    <text evidence="1">The sequence shown here is derived from an EMBL/GenBank/DDBJ whole genome shotgun (WGS) entry which is preliminary data.</text>
</comment>
<name>A0A5J5CVD2_9PERO</name>